<evidence type="ECO:0000313" key="2">
    <source>
        <dbReference type="WBParaSite" id="L893_g13239.t1"/>
    </source>
</evidence>
<dbReference type="WBParaSite" id="L893_g13239.t1">
    <property type="protein sequence ID" value="L893_g13239.t1"/>
    <property type="gene ID" value="L893_g13239"/>
</dbReference>
<accession>A0A1I7Y6I4</accession>
<name>A0A1I7Y6I4_9BILA</name>
<evidence type="ECO:0000313" key="1">
    <source>
        <dbReference type="Proteomes" id="UP000095287"/>
    </source>
</evidence>
<organism evidence="1 2">
    <name type="scientific">Steinernema glaseri</name>
    <dbReference type="NCBI Taxonomy" id="37863"/>
    <lineage>
        <taxon>Eukaryota</taxon>
        <taxon>Metazoa</taxon>
        <taxon>Ecdysozoa</taxon>
        <taxon>Nematoda</taxon>
        <taxon>Chromadorea</taxon>
        <taxon>Rhabditida</taxon>
        <taxon>Tylenchina</taxon>
        <taxon>Panagrolaimomorpha</taxon>
        <taxon>Strongyloidoidea</taxon>
        <taxon>Steinernematidae</taxon>
        <taxon>Steinernema</taxon>
    </lineage>
</organism>
<keyword evidence="1" id="KW-1185">Reference proteome</keyword>
<reference evidence="2" key="1">
    <citation type="submission" date="2016-11" db="UniProtKB">
        <authorList>
            <consortium name="WormBaseParasite"/>
        </authorList>
    </citation>
    <scope>IDENTIFICATION</scope>
</reference>
<protein>
    <submittedName>
        <fullName evidence="2">Uncharacterized protein</fullName>
    </submittedName>
</protein>
<proteinExistence type="predicted"/>
<dbReference type="Proteomes" id="UP000095287">
    <property type="component" value="Unplaced"/>
</dbReference>
<dbReference type="AlphaFoldDB" id="A0A1I7Y6I4"/>
<sequence>MTSRKLIFSGRDDRRLQDQQLPDHFPETTKEEYPGEGHQDVFVKTSLGLWKFRNGTSISLIISPSFSLEQAQYFNAKLCG</sequence>